<organism evidence="3 4">
    <name type="scientific">Smittium culicis</name>
    <dbReference type="NCBI Taxonomy" id="133412"/>
    <lineage>
        <taxon>Eukaryota</taxon>
        <taxon>Fungi</taxon>
        <taxon>Fungi incertae sedis</taxon>
        <taxon>Zoopagomycota</taxon>
        <taxon>Kickxellomycotina</taxon>
        <taxon>Harpellomycetes</taxon>
        <taxon>Harpellales</taxon>
        <taxon>Legeriomycetaceae</taxon>
        <taxon>Smittium</taxon>
    </lineage>
</organism>
<reference evidence="4" key="1">
    <citation type="submission" date="2017-01" db="EMBL/GenBank/DDBJ databases">
        <authorList>
            <person name="Wang Y."/>
            <person name="White M."/>
            <person name="Kvist S."/>
            <person name="Moncalvo J.-M."/>
        </authorList>
    </citation>
    <scope>NUCLEOTIDE SEQUENCE [LARGE SCALE GENOMIC DNA]</scope>
    <source>
        <strain evidence="4">ID-206-W2</strain>
    </source>
</reference>
<protein>
    <submittedName>
        <fullName evidence="3">Uncharacterized protein</fullName>
    </submittedName>
</protein>
<dbReference type="PANTHER" id="PTHR22091">
    <property type="entry name" value="COILED-COIL DOMAIN-CONTAINING PROTEIN 77"/>
    <property type="match status" value="1"/>
</dbReference>
<feature type="region of interest" description="Disordered" evidence="2">
    <location>
        <begin position="94"/>
        <end position="116"/>
    </location>
</feature>
<evidence type="ECO:0000313" key="3">
    <source>
        <dbReference type="EMBL" id="OMJ13119.1"/>
    </source>
</evidence>
<gene>
    <name evidence="3" type="ORF">AYI69_g9130</name>
</gene>
<keyword evidence="1" id="KW-0175">Coiled coil</keyword>
<comment type="caution">
    <text evidence="3">The sequence shown here is derived from an EMBL/GenBank/DDBJ whole genome shotgun (WGS) entry which is preliminary data.</text>
</comment>
<feature type="coiled-coil region" evidence="1">
    <location>
        <begin position="14"/>
        <end position="79"/>
    </location>
</feature>
<dbReference type="OrthoDB" id="191169at2759"/>
<evidence type="ECO:0000313" key="4">
    <source>
        <dbReference type="Proteomes" id="UP000187429"/>
    </source>
</evidence>
<dbReference type="AlphaFoldDB" id="A0A1R1XEQ9"/>
<sequence>MADSIDNLDISQVLKLYEKQQEQTEFEYTKLEKHIENIQVSHSEIKQLNWDIAEKNETIRKLRETVESVQLALLEERKNHLAVVADNDKLKTQVNPADYENTPSSSNYHRKRARNTSAEYDYSDDLTMKKLDSKTKDILIENETLNMTVDVLKIQLEEQKVNFNEMISSLSSDLENIKSTERVKNNELMHQVETATTRLYNIQSLYRENIKEMLAIRKSLNDTSRFIDHDHHILISKINKLQLELSNKDSLIQNLQNRVRFETEINKSNETKELEIRLQQSRDEFTDVQVNNTRFLDII</sequence>
<evidence type="ECO:0000256" key="2">
    <source>
        <dbReference type="SAM" id="MobiDB-lite"/>
    </source>
</evidence>
<keyword evidence="4" id="KW-1185">Reference proteome</keyword>
<dbReference type="EMBL" id="LSSM01005221">
    <property type="protein sequence ID" value="OMJ13119.1"/>
    <property type="molecule type" value="Genomic_DNA"/>
</dbReference>
<dbReference type="InterPro" id="IPR037696">
    <property type="entry name" value="CCDC77"/>
</dbReference>
<dbReference type="Proteomes" id="UP000187429">
    <property type="component" value="Unassembled WGS sequence"/>
</dbReference>
<dbReference type="PANTHER" id="PTHR22091:SF1">
    <property type="entry name" value="COILED-COIL DOMAIN-CONTAINING PROTEIN 77"/>
    <property type="match status" value="1"/>
</dbReference>
<accession>A0A1R1XEQ9</accession>
<proteinExistence type="predicted"/>
<evidence type="ECO:0000256" key="1">
    <source>
        <dbReference type="SAM" id="Coils"/>
    </source>
</evidence>
<name>A0A1R1XEQ9_9FUNG</name>